<name>A0A6C0M383_9ZZZZ</name>
<dbReference type="AlphaFoldDB" id="A0A6C0M383"/>
<proteinExistence type="predicted"/>
<sequence length="124" mass="14326">MKFLAFTKEDQGIIIDANNWDDAKYQLKQKLTKSSFLNEVKLLNLADGTEKSFIPNIQQKGGADTKDLYNIANTMNESTKQLVQYLKNNEQQIEQPNEQPNEENQQMSTKQYVIEPEHPQCSIM</sequence>
<protein>
    <submittedName>
        <fullName evidence="1">Uncharacterized protein</fullName>
    </submittedName>
</protein>
<organism evidence="1">
    <name type="scientific">viral metagenome</name>
    <dbReference type="NCBI Taxonomy" id="1070528"/>
    <lineage>
        <taxon>unclassified sequences</taxon>
        <taxon>metagenomes</taxon>
        <taxon>organismal metagenomes</taxon>
    </lineage>
</organism>
<dbReference type="EMBL" id="MN740616">
    <property type="protein sequence ID" value="QHU35942.1"/>
    <property type="molecule type" value="Genomic_DNA"/>
</dbReference>
<evidence type="ECO:0000313" key="1">
    <source>
        <dbReference type="EMBL" id="QHU35942.1"/>
    </source>
</evidence>
<reference evidence="1" key="1">
    <citation type="journal article" date="2020" name="Nature">
        <title>Giant virus diversity and host interactions through global metagenomics.</title>
        <authorList>
            <person name="Schulz F."/>
            <person name="Roux S."/>
            <person name="Paez-Espino D."/>
            <person name="Jungbluth S."/>
            <person name="Walsh D.A."/>
            <person name="Denef V.J."/>
            <person name="McMahon K.D."/>
            <person name="Konstantinidis K.T."/>
            <person name="Eloe-Fadrosh E.A."/>
            <person name="Kyrpides N.C."/>
            <person name="Woyke T."/>
        </authorList>
    </citation>
    <scope>NUCLEOTIDE SEQUENCE</scope>
    <source>
        <strain evidence="1">GVMAG-S-1035085-51</strain>
    </source>
</reference>
<accession>A0A6C0M383</accession>